<dbReference type="AlphaFoldDB" id="A0AA88D8A8"/>
<feature type="compositionally biased region" description="Pro residues" evidence="1">
    <location>
        <begin position="49"/>
        <end position="58"/>
    </location>
</feature>
<feature type="compositionally biased region" description="Basic residues" evidence="1">
    <location>
        <begin position="30"/>
        <end position="42"/>
    </location>
</feature>
<accession>A0AA88D8A8</accession>
<feature type="region of interest" description="Disordered" evidence="1">
    <location>
        <begin position="1"/>
        <end position="61"/>
    </location>
</feature>
<proteinExistence type="predicted"/>
<organism evidence="2 3">
    <name type="scientific">Ficus carica</name>
    <name type="common">Common fig</name>
    <dbReference type="NCBI Taxonomy" id="3494"/>
    <lineage>
        <taxon>Eukaryota</taxon>
        <taxon>Viridiplantae</taxon>
        <taxon>Streptophyta</taxon>
        <taxon>Embryophyta</taxon>
        <taxon>Tracheophyta</taxon>
        <taxon>Spermatophyta</taxon>
        <taxon>Magnoliopsida</taxon>
        <taxon>eudicotyledons</taxon>
        <taxon>Gunneridae</taxon>
        <taxon>Pentapetalae</taxon>
        <taxon>rosids</taxon>
        <taxon>fabids</taxon>
        <taxon>Rosales</taxon>
        <taxon>Moraceae</taxon>
        <taxon>Ficeae</taxon>
        <taxon>Ficus</taxon>
    </lineage>
</organism>
<keyword evidence="3" id="KW-1185">Reference proteome</keyword>
<feature type="compositionally biased region" description="Basic and acidic residues" evidence="1">
    <location>
        <begin position="1"/>
        <end position="14"/>
    </location>
</feature>
<protein>
    <submittedName>
        <fullName evidence="2">Uncharacterized protein</fullName>
    </submittedName>
</protein>
<comment type="caution">
    <text evidence="2">The sequence shown here is derived from an EMBL/GenBank/DDBJ whole genome shotgun (WGS) entry which is preliminary data.</text>
</comment>
<dbReference type="EMBL" id="BTGU01000020">
    <property type="protein sequence ID" value="GMN45387.1"/>
    <property type="molecule type" value="Genomic_DNA"/>
</dbReference>
<dbReference type="Proteomes" id="UP001187192">
    <property type="component" value="Unassembled WGS sequence"/>
</dbReference>
<sequence length="143" mass="15977">MGGGRGKDKGKREFQGQFRPSTMEKQPAGKWRRARATHHLHPQHQDPQSQPPPPPTVPPQQTYARQHLVETLLSPPCQNFVSTLERQSRSSNRLQPHRPSLPPTLLPCCPLSLPHATPPNVASCRAATLHNAANPRPLRDFAY</sequence>
<feature type="compositionally biased region" description="Polar residues" evidence="1">
    <location>
        <begin position="82"/>
        <end position="94"/>
    </location>
</feature>
<name>A0AA88D8A8_FICCA</name>
<reference evidence="2" key="1">
    <citation type="submission" date="2023-07" db="EMBL/GenBank/DDBJ databases">
        <title>draft genome sequence of fig (Ficus carica).</title>
        <authorList>
            <person name="Takahashi T."/>
            <person name="Nishimura K."/>
        </authorList>
    </citation>
    <scope>NUCLEOTIDE SEQUENCE</scope>
</reference>
<evidence type="ECO:0000256" key="1">
    <source>
        <dbReference type="SAM" id="MobiDB-lite"/>
    </source>
</evidence>
<evidence type="ECO:0000313" key="2">
    <source>
        <dbReference type="EMBL" id="GMN45387.1"/>
    </source>
</evidence>
<evidence type="ECO:0000313" key="3">
    <source>
        <dbReference type="Proteomes" id="UP001187192"/>
    </source>
</evidence>
<gene>
    <name evidence="2" type="ORF">TIFTF001_014585</name>
</gene>
<feature type="region of interest" description="Disordered" evidence="1">
    <location>
        <begin position="82"/>
        <end position="104"/>
    </location>
</feature>